<keyword evidence="2" id="KW-0238">DNA-binding</keyword>
<evidence type="ECO:0000256" key="5">
    <source>
        <dbReference type="SAM" id="MobiDB-lite"/>
    </source>
</evidence>
<keyword evidence="3" id="KW-0539">Nucleus</keyword>
<evidence type="ECO:0000313" key="7">
    <source>
        <dbReference type="EMBL" id="GFH57888.1"/>
    </source>
</evidence>
<reference evidence="7 8" key="1">
    <citation type="journal article" date="2021" name="Sci. Rep.">
        <title>The genome of the diatom Chaetoceros tenuissimus carries an ancient integrated fragment of an extant virus.</title>
        <authorList>
            <person name="Hongo Y."/>
            <person name="Kimura K."/>
            <person name="Takaki Y."/>
            <person name="Yoshida Y."/>
            <person name="Baba S."/>
            <person name="Kobayashi G."/>
            <person name="Nagasaki K."/>
            <person name="Hano T."/>
            <person name="Tomaru Y."/>
        </authorList>
    </citation>
    <scope>NUCLEOTIDE SEQUENCE [LARGE SCALE GENOMIC DNA]</scope>
    <source>
        <strain evidence="7 8">NIES-3715</strain>
    </source>
</reference>
<name>A0AAD3HCB6_9STRA</name>
<dbReference type="Proteomes" id="UP001054902">
    <property type="component" value="Unassembled WGS sequence"/>
</dbReference>
<comment type="similarity">
    <text evidence="4">Belongs to the HSF family.</text>
</comment>
<dbReference type="SUPFAM" id="SSF46785">
    <property type="entry name" value="Winged helix' DNA-binding domain"/>
    <property type="match status" value="1"/>
</dbReference>
<dbReference type="InterPro" id="IPR000232">
    <property type="entry name" value="HSF_DNA-bd"/>
</dbReference>
<protein>
    <recommendedName>
        <fullName evidence="6">HSF-type DNA-binding domain-containing protein</fullName>
    </recommendedName>
</protein>
<feature type="compositionally biased region" description="Basic residues" evidence="5">
    <location>
        <begin position="111"/>
        <end position="126"/>
    </location>
</feature>
<dbReference type="InterPro" id="IPR036390">
    <property type="entry name" value="WH_DNA-bd_sf"/>
</dbReference>
<evidence type="ECO:0000256" key="2">
    <source>
        <dbReference type="ARBA" id="ARBA00023125"/>
    </source>
</evidence>
<dbReference type="Gene3D" id="1.10.10.10">
    <property type="entry name" value="Winged helix-like DNA-binding domain superfamily/Winged helix DNA-binding domain"/>
    <property type="match status" value="1"/>
</dbReference>
<dbReference type="PANTHER" id="PTHR10015">
    <property type="entry name" value="HEAT SHOCK TRANSCRIPTION FACTOR"/>
    <property type="match status" value="1"/>
</dbReference>
<comment type="subcellular location">
    <subcellularLocation>
        <location evidence="1">Nucleus</location>
    </subcellularLocation>
</comment>
<accession>A0AAD3HCB6</accession>
<dbReference type="SMART" id="SM00415">
    <property type="entry name" value="HSF"/>
    <property type="match status" value="1"/>
</dbReference>
<dbReference type="PANTHER" id="PTHR10015:SF206">
    <property type="entry name" value="HSF-TYPE DNA-BINDING DOMAIN-CONTAINING PROTEIN"/>
    <property type="match status" value="1"/>
</dbReference>
<evidence type="ECO:0000256" key="3">
    <source>
        <dbReference type="ARBA" id="ARBA00023242"/>
    </source>
</evidence>
<dbReference type="FunFam" id="1.10.10.10:FF:000479">
    <property type="entry name" value="Predicted protein"/>
    <property type="match status" value="1"/>
</dbReference>
<feature type="compositionally biased region" description="Polar residues" evidence="5">
    <location>
        <begin position="164"/>
        <end position="174"/>
    </location>
</feature>
<dbReference type="GO" id="GO:0043565">
    <property type="term" value="F:sequence-specific DNA binding"/>
    <property type="evidence" value="ECO:0007669"/>
    <property type="project" value="InterPro"/>
</dbReference>
<comment type="caution">
    <text evidence="7">The sequence shown here is derived from an EMBL/GenBank/DDBJ whole genome shotgun (WGS) entry which is preliminary data.</text>
</comment>
<dbReference type="AlphaFoldDB" id="A0AAD3HCB6"/>
<evidence type="ECO:0000259" key="6">
    <source>
        <dbReference type="SMART" id="SM00415"/>
    </source>
</evidence>
<evidence type="ECO:0000256" key="1">
    <source>
        <dbReference type="ARBA" id="ARBA00004123"/>
    </source>
</evidence>
<dbReference type="InterPro" id="IPR036388">
    <property type="entry name" value="WH-like_DNA-bd_sf"/>
</dbReference>
<feature type="compositionally biased region" description="Basic and acidic residues" evidence="5">
    <location>
        <begin position="138"/>
        <end position="151"/>
    </location>
</feature>
<sequence>MADTIPFNPLEIFANRENRRSSFPSRLMAILNNNQYRGVIEWIPSGDGFMISDKKRCVREVLMRHFGLSKYESFTRRLNRWNFIFHNKGNKTALYFHPLFLRRSPELCLKMRPKPQKNYNRKKKTTGSRSASPASVDAKPDAVKQETEEKVTLPPCLPNGLMPDTSNGSMPNQAGNFTGSYQQGMMMPSNMVSPQQQGFNNQMAMNNGAMMMPNQCYSNGMNGMNNMMMPNQCYSNGMNGMNNMQMPMGSPQANQGFGYTMNVMSNGQNPQQFFPQQQMMANMNNPQMQGGNMNPMGYNMMNQGQMGYNMMNQAQMGFNQGQMGYMMNQNQGQVECNANQGCQQ</sequence>
<dbReference type="GO" id="GO:0003700">
    <property type="term" value="F:DNA-binding transcription factor activity"/>
    <property type="evidence" value="ECO:0007669"/>
    <property type="project" value="InterPro"/>
</dbReference>
<gene>
    <name evidence="7" type="ORF">CTEN210_14364</name>
</gene>
<dbReference type="Pfam" id="PF00447">
    <property type="entry name" value="HSF_DNA-bind"/>
    <property type="match status" value="1"/>
</dbReference>
<dbReference type="GO" id="GO:0005634">
    <property type="term" value="C:nucleus"/>
    <property type="evidence" value="ECO:0007669"/>
    <property type="project" value="UniProtKB-SubCell"/>
</dbReference>
<keyword evidence="8" id="KW-1185">Reference proteome</keyword>
<feature type="region of interest" description="Disordered" evidence="5">
    <location>
        <begin position="111"/>
        <end position="174"/>
    </location>
</feature>
<evidence type="ECO:0000256" key="4">
    <source>
        <dbReference type="RuleBase" id="RU004020"/>
    </source>
</evidence>
<organism evidence="7 8">
    <name type="scientific">Chaetoceros tenuissimus</name>
    <dbReference type="NCBI Taxonomy" id="426638"/>
    <lineage>
        <taxon>Eukaryota</taxon>
        <taxon>Sar</taxon>
        <taxon>Stramenopiles</taxon>
        <taxon>Ochrophyta</taxon>
        <taxon>Bacillariophyta</taxon>
        <taxon>Coscinodiscophyceae</taxon>
        <taxon>Chaetocerotophycidae</taxon>
        <taxon>Chaetocerotales</taxon>
        <taxon>Chaetocerotaceae</taxon>
        <taxon>Chaetoceros</taxon>
    </lineage>
</organism>
<proteinExistence type="inferred from homology"/>
<dbReference type="EMBL" id="BLLK01000058">
    <property type="protein sequence ID" value="GFH57888.1"/>
    <property type="molecule type" value="Genomic_DNA"/>
</dbReference>
<evidence type="ECO:0000313" key="8">
    <source>
        <dbReference type="Proteomes" id="UP001054902"/>
    </source>
</evidence>
<feature type="domain" description="HSF-type DNA-binding" evidence="6">
    <location>
        <begin position="19"/>
        <end position="114"/>
    </location>
</feature>